<dbReference type="InterPro" id="IPR000846">
    <property type="entry name" value="DapB_N"/>
</dbReference>
<name>A0A6N7EYC6_9GAMM</name>
<evidence type="ECO:0000256" key="2">
    <source>
        <dbReference type="ARBA" id="ARBA00022490"/>
    </source>
</evidence>
<comment type="function">
    <text evidence="13">Catalyzes the conversion of 4-hydroxy-tetrahydrodipicolinate (HTPA) to tetrahydrodipicolinate.</text>
</comment>
<dbReference type="NCBIfam" id="TIGR00036">
    <property type="entry name" value="dapB"/>
    <property type="match status" value="1"/>
</dbReference>
<proteinExistence type="inferred from homology"/>
<comment type="caution">
    <text evidence="13">Was originally thought to be a dihydrodipicolinate reductase (DHDPR), catalyzing the conversion of dihydrodipicolinate to tetrahydrodipicolinate. However, it was shown in E.coli that the substrate of the enzymatic reaction is not dihydrodipicolinate (DHDP) but in fact (2S,4S)-4-hydroxy-2,3,4,5-tetrahydrodipicolinic acid (HTPA), the product released by the DapA-catalyzed reaction.</text>
</comment>
<evidence type="ECO:0000313" key="16">
    <source>
        <dbReference type="EMBL" id="MPV86560.1"/>
    </source>
</evidence>
<sequence>MARLAIAGIGGRMGQSIYHCLMAPDSVAAGNNSRDDWDAGLRLTVATAKPGDKCIGQLLSQTCPPLGDGAGDVGHDMAVTITSSLSLDFDVLIDFTSVSASMTHLAFCREQQKAIVIGTTGFNASQIDTIRDAAKDIPVFMSANMSMGVNLMNALAAQATHALINQMQVTADIEMVEAHHRHKVDAPSGTALMIGETVAATLGKALPDIAVKSRDGLIGPRESGTIGFSTIRGGDVVGEHTLTFYMAGERFEISHRATDRSIFARGALFAANAISKKSAGFYTMRDLLGFN</sequence>
<dbReference type="SUPFAM" id="SSF55347">
    <property type="entry name" value="Glyceraldehyde-3-phosphate dehydrogenase-like, C-terminal domain"/>
    <property type="match status" value="1"/>
</dbReference>
<dbReference type="HAMAP" id="MF_00102">
    <property type="entry name" value="DapB"/>
    <property type="match status" value="1"/>
</dbReference>
<comment type="catalytic activity">
    <reaction evidence="11 13">
        <text>(S)-2,3,4,5-tetrahydrodipicolinate + NADP(+) + H2O = (2S,4S)-4-hydroxy-2,3,4,5-tetrahydrodipicolinate + NADPH + H(+)</text>
        <dbReference type="Rhea" id="RHEA:35331"/>
        <dbReference type="ChEBI" id="CHEBI:15377"/>
        <dbReference type="ChEBI" id="CHEBI:15378"/>
        <dbReference type="ChEBI" id="CHEBI:16845"/>
        <dbReference type="ChEBI" id="CHEBI:57783"/>
        <dbReference type="ChEBI" id="CHEBI:58349"/>
        <dbReference type="ChEBI" id="CHEBI:67139"/>
        <dbReference type="EC" id="1.17.1.8"/>
    </reaction>
</comment>
<evidence type="ECO:0000259" key="15">
    <source>
        <dbReference type="Pfam" id="PF05173"/>
    </source>
</evidence>
<dbReference type="RefSeq" id="WP_152810555.1">
    <property type="nucleotide sequence ID" value="NZ_WHNW01000008.1"/>
</dbReference>
<feature type="binding site" evidence="13">
    <location>
        <position position="49"/>
    </location>
    <ligand>
        <name>NADP(+)</name>
        <dbReference type="ChEBI" id="CHEBI:58349"/>
    </ligand>
</feature>
<comment type="subunit">
    <text evidence="13">Homotetramer.</text>
</comment>
<dbReference type="GO" id="GO:0005829">
    <property type="term" value="C:cytosol"/>
    <property type="evidence" value="ECO:0007669"/>
    <property type="project" value="TreeGrafter"/>
</dbReference>
<dbReference type="InParanoid" id="A0A6N7EYC6"/>
<dbReference type="EC" id="1.17.1.8" evidence="10 13"/>
<comment type="caution">
    <text evidence="16">The sequence shown here is derived from an EMBL/GenBank/DDBJ whole genome shotgun (WGS) entry which is preliminary data.</text>
</comment>
<dbReference type="FunCoup" id="A0A6N7EYC6">
    <property type="interactions" value="464"/>
</dbReference>
<reference evidence="16 17" key="1">
    <citation type="submission" date="2019-10" db="EMBL/GenBank/DDBJ databases">
        <title>Cardiobacteriales fam. a chemoheterotrophic member of the order Cardiobacteriales, and proposal of Cardiobacteriales fam. nov.</title>
        <authorList>
            <person name="Wang C."/>
        </authorList>
    </citation>
    <scope>NUCLEOTIDE SEQUENCE [LARGE SCALE GENOMIC DNA]</scope>
    <source>
        <strain evidence="16 17">ML27</strain>
    </source>
</reference>
<dbReference type="Pfam" id="PF01113">
    <property type="entry name" value="DapB_N"/>
    <property type="match status" value="1"/>
</dbReference>
<evidence type="ECO:0000256" key="8">
    <source>
        <dbReference type="ARBA" id="ARBA00023154"/>
    </source>
</evidence>
<comment type="similarity">
    <text evidence="1 13">Belongs to the DapB family.</text>
</comment>
<comment type="pathway">
    <text evidence="9 13">Amino-acid biosynthesis; L-lysine biosynthesis via DAP pathway; (S)-tetrahydrodipicolinate from L-aspartate: step 4/4.</text>
</comment>
<dbReference type="FunFam" id="3.30.360.10:FF:000004">
    <property type="entry name" value="4-hydroxy-tetrahydrodipicolinate reductase"/>
    <property type="match status" value="1"/>
</dbReference>
<feature type="binding site" evidence="13">
    <location>
        <begin position="8"/>
        <end position="13"/>
    </location>
    <ligand>
        <name>NAD(+)</name>
        <dbReference type="ChEBI" id="CHEBI:57540"/>
    </ligand>
</feature>
<evidence type="ECO:0000256" key="12">
    <source>
        <dbReference type="ARBA" id="ARBA00049396"/>
    </source>
</evidence>
<evidence type="ECO:0000256" key="5">
    <source>
        <dbReference type="ARBA" id="ARBA00022915"/>
    </source>
</evidence>
<dbReference type="Gene3D" id="3.40.50.720">
    <property type="entry name" value="NAD(P)-binding Rossmann-like Domain"/>
    <property type="match status" value="1"/>
</dbReference>
<dbReference type="SUPFAM" id="SSF51735">
    <property type="entry name" value="NAD(P)-binding Rossmann-fold domains"/>
    <property type="match status" value="1"/>
</dbReference>
<feature type="active site" description="Proton donor/acceptor" evidence="13">
    <location>
        <position position="179"/>
    </location>
</feature>
<organism evidence="16 17">
    <name type="scientific">Ostreibacterium oceani</name>
    <dbReference type="NCBI Taxonomy" id="2654998"/>
    <lineage>
        <taxon>Bacteria</taxon>
        <taxon>Pseudomonadati</taxon>
        <taxon>Pseudomonadota</taxon>
        <taxon>Gammaproteobacteria</taxon>
        <taxon>Cardiobacteriales</taxon>
        <taxon>Ostreibacteriaceae</taxon>
        <taxon>Ostreibacterium</taxon>
    </lineage>
</organism>
<dbReference type="AlphaFoldDB" id="A0A6N7EYC6"/>
<dbReference type="InterPro" id="IPR022663">
    <property type="entry name" value="DapB_C"/>
</dbReference>
<feature type="domain" description="Dihydrodipicolinate reductase C-terminal" evidence="15">
    <location>
        <begin position="148"/>
        <end position="288"/>
    </location>
</feature>
<dbReference type="EMBL" id="WHNW01000008">
    <property type="protein sequence ID" value="MPV86560.1"/>
    <property type="molecule type" value="Genomic_DNA"/>
</dbReference>
<comment type="subcellular location">
    <subcellularLocation>
        <location evidence="13">Cytoplasm</location>
    </subcellularLocation>
</comment>
<feature type="binding site" evidence="13">
    <location>
        <position position="180"/>
    </location>
    <ligand>
        <name>(S)-2,3,4,5-tetrahydrodipicolinate</name>
        <dbReference type="ChEBI" id="CHEBI:16845"/>
    </ligand>
</feature>
<dbReference type="Gene3D" id="3.30.360.10">
    <property type="entry name" value="Dihydrodipicolinate Reductase, domain 2"/>
    <property type="match status" value="1"/>
</dbReference>
<evidence type="ECO:0000256" key="4">
    <source>
        <dbReference type="ARBA" id="ARBA00022857"/>
    </source>
</evidence>
<evidence type="ECO:0000256" key="11">
    <source>
        <dbReference type="ARBA" id="ARBA00049080"/>
    </source>
</evidence>
<comment type="catalytic activity">
    <reaction evidence="12 13">
        <text>(S)-2,3,4,5-tetrahydrodipicolinate + NAD(+) + H2O = (2S,4S)-4-hydroxy-2,3,4,5-tetrahydrodipicolinate + NADH + H(+)</text>
        <dbReference type="Rhea" id="RHEA:35323"/>
        <dbReference type="ChEBI" id="CHEBI:15377"/>
        <dbReference type="ChEBI" id="CHEBI:15378"/>
        <dbReference type="ChEBI" id="CHEBI:16845"/>
        <dbReference type="ChEBI" id="CHEBI:57540"/>
        <dbReference type="ChEBI" id="CHEBI:57945"/>
        <dbReference type="ChEBI" id="CHEBI:67139"/>
        <dbReference type="EC" id="1.17.1.8"/>
    </reaction>
</comment>
<evidence type="ECO:0000256" key="7">
    <source>
        <dbReference type="ARBA" id="ARBA00023027"/>
    </source>
</evidence>
<feature type="binding site" evidence="13">
    <location>
        <begin position="189"/>
        <end position="190"/>
    </location>
    <ligand>
        <name>(S)-2,3,4,5-tetrahydrodipicolinate</name>
        <dbReference type="ChEBI" id="CHEBI:16845"/>
    </ligand>
</feature>
<keyword evidence="2 13" id="KW-0963">Cytoplasm</keyword>
<keyword evidence="5 13" id="KW-0220">Diaminopimelate biosynthesis</keyword>
<dbReference type="GO" id="GO:0051287">
    <property type="term" value="F:NAD binding"/>
    <property type="evidence" value="ECO:0007669"/>
    <property type="project" value="UniProtKB-UniRule"/>
</dbReference>
<dbReference type="InterPro" id="IPR023940">
    <property type="entry name" value="DHDPR_bac"/>
</dbReference>
<feature type="binding site" evidence="13">
    <location>
        <begin position="118"/>
        <end position="120"/>
    </location>
    <ligand>
        <name>NAD(+)</name>
        <dbReference type="ChEBI" id="CHEBI:57540"/>
    </ligand>
</feature>
<evidence type="ECO:0000256" key="3">
    <source>
        <dbReference type="ARBA" id="ARBA00022605"/>
    </source>
</evidence>
<keyword evidence="4 13" id="KW-0521">NADP</keyword>
<comment type="caution">
    <text evidence="13">Lacks conserved residue(s) required for the propagation of feature annotation.</text>
</comment>
<dbReference type="CDD" id="cd02274">
    <property type="entry name" value="DHDPR_N"/>
    <property type="match status" value="1"/>
</dbReference>
<dbReference type="GO" id="GO:0009089">
    <property type="term" value="P:lysine biosynthetic process via diaminopimelate"/>
    <property type="evidence" value="ECO:0007669"/>
    <property type="project" value="UniProtKB-UniRule"/>
</dbReference>
<keyword evidence="3 13" id="KW-0028">Amino-acid biosynthesis</keyword>
<evidence type="ECO:0000313" key="17">
    <source>
        <dbReference type="Proteomes" id="UP000471298"/>
    </source>
</evidence>
<evidence type="ECO:0000256" key="10">
    <source>
        <dbReference type="ARBA" id="ARBA00038983"/>
    </source>
</evidence>
<dbReference type="GO" id="GO:0019877">
    <property type="term" value="P:diaminopimelate biosynthetic process"/>
    <property type="evidence" value="ECO:0007669"/>
    <property type="project" value="UniProtKB-UniRule"/>
</dbReference>
<dbReference type="GO" id="GO:0008839">
    <property type="term" value="F:4-hydroxy-tetrahydrodipicolinate reductase"/>
    <property type="evidence" value="ECO:0007669"/>
    <property type="project" value="UniProtKB-UniRule"/>
</dbReference>
<dbReference type="PANTHER" id="PTHR20836:SF0">
    <property type="entry name" value="4-HYDROXY-TETRAHYDRODIPICOLINATE REDUCTASE 1, CHLOROPLASTIC-RELATED"/>
    <property type="match status" value="1"/>
</dbReference>
<evidence type="ECO:0000256" key="13">
    <source>
        <dbReference type="HAMAP-Rule" id="MF_00102"/>
    </source>
</evidence>
<dbReference type="UniPathway" id="UPA00034">
    <property type="reaction ID" value="UER00018"/>
</dbReference>
<protein>
    <recommendedName>
        <fullName evidence="10 13">4-hydroxy-tetrahydrodipicolinate reductase</fullName>
        <shortName evidence="13">HTPA reductase</shortName>
        <ecNumber evidence="10 13">1.17.1.8</ecNumber>
    </recommendedName>
</protein>
<keyword evidence="7 13" id="KW-0520">NAD</keyword>
<dbReference type="Pfam" id="PF05173">
    <property type="entry name" value="DapB_C"/>
    <property type="match status" value="1"/>
</dbReference>
<keyword evidence="17" id="KW-1185">Reference proteome</keyword>
<evidence type="ECO:0000256" key="9">
    <source>
        <dbReference type="ARBA" id="ARBA00037922"/>
    </source>
</evidence>
<keyword evidence="6 13" id="KW-0560">Oxidoreductase</keyword>
<feature type="domain" description="Dihydrodipicolinate reductase N-terminal" evidence="14">
    <location>
        <begin position="3"/>
        <end position="145"/>
    </location>
</feature>
<keyword evidence="8 13" id="KW-0457">Lysine biosynthesis</keyword>
<dbReference type="GO" id="GO:0050661">
    <property type="term" value="F:NADP binding"/>
    <property type="evidence" value="ECO:0007669"/>
    <property type="project" value="UniProtKB-UniRule"/>
</dbReference>
<feature type="active site" description="Proton donor" evidence="13">
    <location>
        <position position="183"/>
    </location>
</feature>
<evidence type="ECO:0000256" key="6">
    <source>
        <dbReference type="ARBA" id="ARBA00023002"/>
    </source>
</evidence>
<gene>
    <name evidence="13" type="primary">dapB</name>
    <name evidence="16" type="ORF">GCU85_07435</name>
</gene>
<feature type="binding site" evidence="13">
    <location>
        <begin position="142"/>
        <end position="145"/>
    </location>
    <ligand>
        <name>NAD(+)</name>
        <dbReference type="ChEBI" id="CHEBI:57540"/>
    </ligand>
</feature>
<evidence type="ECO:0000259" key="14">
    <source>
        <dbReference type="Pfam" id="PF01113"/>
    </source>
</evidence>
<dbReference type="PIRSF" id="PIRSF000161">
    <property type="entry name" value="DHPR"/>
    <property type="match status" value="1"/>
</dbReference>
<dbReference type="InterPro" id="IPR036291">
    <property type="entry name" value="NAD(P)-bd_dom_sf"/>
</dbReference>
<evidence type="ECO:0000256" key="1">
    <source>
        <dbReference type="ARBA" id="ARBA00006642"/>
    </source>
</evidence>
<accession>A0A6N7EYC6</accession>
<dbReference type="PANTHER" id="PTHR20836">
    <property type="entry name" value="DIHYDRODIPICOLINATE REDUCTASE"/>
    <property type="match status" value="1"/>
</dbReference>
<dbReference type="Proteomes" id="UP000471298">
    <property type="component" value="Unassembled WGS sequence"/>
</dbReference>
<dbReference type="GO" id="GO:0016726">
    <property type="term" value="F:oxidoreductase activity, acting on CH or CH2 groups, NAD or NADP as acceptor"/>
    <property type="evidence" value="ECO:0007669"/>
    <property type="project" value="UniProtKB-UniRule"/>
</dbReference>